<reference evidence="1 2" key="1">
    <citation type="journal article" date="2022" name="Genome Biol. Evol.">
        <title>The Spruce Budworm Genome: Reconstructing the Evolutionary History of Antifreeze Proteins.</title>
        <authorList>
            <person name="Beliveau C."/>
            <person name="Gagne P."/>
            <person name="Picq S."/>
            <person name="Vernygora O."/>
            <person name="Keeling C.I."/>
            <person name="Pinkney K."/>
            <person name="Doucet D."/>
            <person name="Wen F."/>
            <person name="Johnston J.S."/>
            <person name="Maaroufi H."/>
            <person name="Boyle B."/>
            <person name="Laroche J."/>
            <person name="Dewar K."/>
            <person name="Juretic N."/>
            <person name="Blackburn G."/>
            <person name="Nisole A."/>
            <person name="Brunet B."/>
            <person name="Brandao M."/>
            <person name="Lumley L."/>
            <person name="Duan J."/>
            <person name="Quan G."/>
            <person name="Lucarotti C.J."/>
            <person name="Roe A.D."/>
            <person name="Sperling F.A.H."/>
            <person name="Levesque R.C."/>
            <person name="Cusson M."/>
        </authorList>
    </citation>
    <scope>NUCLEOTIDE SEQUENCE [LARGE SCALE GENOMIC DNA]</scope>
    <source>
        <strain evidence="1">Glfc:IPQL:Cfum</strain>
    </source>
</reference>
<dbReference type="EMBL" id="CM046118">
    <property type="protein sequence ID" value="KAI8437926.1"/>
    <property type="molecule type" value="Genomic_DNA"/>
</dbReference>
<gene>
    <name evidence="1" type="ORF">MSG28_010605</name>
</gene>
<name>A0ACC0KPE3_CHOFU</name>
<proteinExistence type="predicted"/>
<accession>A0ACC0KPE3</accession>
<keyword evidence="2" id="KW-1185">Reference proteome</keyword>
<protein>
    <submittedName>
        <fullName evidence="1">Uncharacterized protein</fullName>
    </submittedName>
</protein>
<evidence type="ECO:0000313" key="2">
    <source>
        <dbReference type="Proteomes" id="UP001064048"/>
    </source>
</evidence>
<dbReference type="Proteomes" id="UP001064048">
    <property type="component" value="Chromosome 18"/>
</dbReference>
<comment type="caution">
    <text evidence="1">The sequence shown here is derived from an EMBL/GenBank/DDBJ whole genome shotgun (WGS) entry which is preliminary data.</text>
</comment>
<organism evidence="1 2">
    <name type="scientific">Choristoneura fumiferana</name>
    <name type="common">Spruce budworm moth</name>
    <name type="synonym">Archips fumiferana</name>
    <dbReference type="NCBI Taxonomy" id="7141"/>
    <lineage>
        <taxon>Eukaryota</taxon>
        <taxon>Metazoa</taxon>
        <taxon>Ecdysozoa</taxon>
        <taxon>Arthropoda</taxon>
        <taxon>Hexapoda</taxon>
        <taxon>Insecta</taxon>
        <taxon>Pterygota</taxon>
        <taxon>Neoptera</taxon>
        <taxon>Endopterygota</taxon>
        <taxon>Lepidoptera</taxon>
        <taxon>Glossata</taxon>
        <taxon>Ditrysia</taxon>
        <taxon>Tortricoidea</taxon>
        <taxon>Tortricidae</taxon>
        <taxon>Tortricinae</taxon>
        <taxon>Choristoneura</taxon>
    </lineage>
</organism>
<evidence type="ECO:0000313" key="1">
    <source>
        <dbReference type="EMBL" id="KAI8437926.1"/>
    </source>
</evidence>
<sequence>MSLHGNTDMKKCSIESSNFALLWAQSTPLCSRSNPKSRGGVGVGPPTNGSFPEPPYCGDTTPVCPSSKYRSLDGSCNNLAQPLRWGVSRTPFRRVLPADYGDGISSPRTGVNGSTLPSARDVSVTVHRPSYAHDISFTVMLAVWGQFIDHDITATALSKGENGTALSCCDPSQPPHPACFPVPLAVQDPFYQSYQVTCMEFMNQATAYLDGSTVYGYSATRAMQLRTGEGGLLRMLEVGGVELLPPSVDPNDGCNTVEMNAQGRYCFETGDDRANENLHLTTMHLLWARQHNRLARGLAALNPRWEDQTLYQEARKIVGAQMQHITYNEFLPLGLIHSFDADNGSVDYVHLHEMLFNPYTLYWSGGARRSVHSALNTPVHSVDPHLSNHLFEQPISTNSSLPAHPCGLDLVSLNIQRGRDHGLPPYPAWREHCGFPRPKTFEDLVGVFNEVSWTRISTIYSHVDDIDLYTGALAEDPQGRLLGATLTCLLADQFLRVKIGDRFWYETEDEVAGFTIEQLTEIRKTTLAGVICANEESLAWAQPRVMELVGATNPLVSCKELPQLELTPWKV</sequence>